<proteinExistence type="predicted"/>
<organism evidence="1 2">
    <name type="scientific">Pseudonocardia adelaidensis</name>
    <dbReference type="NCBI Taxonomy" id="648754"/>
    <lineage>
        <taxon>Bacteria</taxon>
        <taxon>Bacillati</taxon>
        <taxon>Actinomycetota</taxon>
        <taxon>Actinomycetes</taxon>
        <taxon>Pseudonocardiales</taxon>
        <taxon>Pseudonocardiaceae</taxon>
        <taxon>Pseudonocardia</taxon>
    </lineage>
</organism>
<name>A0ABP9NVS4_9PSEU</name>
<dbReference type="EMBL" id="BAABJO010000030">
    <property type="protein sequence ID" value="GAA5134838.1"/>
    <property type="molecule type" value="Genomic_DNA"/>
</dbReference>
<gene>
    <name evidence="1" type="ORF">GCM10023320_63470</name>
</gene>
<dbReference type="Proteomes" id="UP001500804">
    <property type="component" value="Unassembled WGS sequence"/>
</dbReference>
<sequence length="134" mass="14181">MHACRTGHSPLPTSPGVATLPAVDLDMNLVASIVRRAGVRCRVETPDDATTLILAEPRHLNGRMRFTVRATWARGHGRDGGDHVCVGPNDDGGTAVRLVAPDERHLAALVVAQALRVEPEETVTPDEVAALGLA</sequence>
<keyword evidence="2" id="KW-1185">Reference proteome</keyword>
<evidence type="ECO:0000313" key="2">
    <source>
        <dbReference type="Proteomes" id="UP001500804"/>
    </source>
</evidence>
<protein>
    <submittedName>
        <fullName evidence="1">Uncharacterized protein</fullName>
    </submittedName>
</protein>
<comment type="caution">
    <text evidence="1">The sequence shown here is derived from an EMBL/GenBank/DDBJ whole genome shotgun (WGS) entry which is preliminary data.</text>
</comment>
<reference evidence="2" key="1">
    <citation type="journal article" date="2019" name="Int. J. Syst. Evol. Microbiol.">
        <title>The Global Catalogue of Microorganisms (GCM) 10K type strain sequencing project: providing services to taxonomists for standard genome sequencing and annotation.</title>
        <authorList>
            <consortium name="The Broad Institute Genomics Platform"/>
            <consortium name="The Broad Institute Genome Sequencing Center for Infectious Disease"/>
            <person name="Wu L."/>
            <person name="Ma J."/>
        </authorList>
    </citation>
    <scope>NUCLEOTIDE SEQUENCE [LARGE SCALE GENOMIC DNA]</scope>
    <source>
        <strain evidence="2">JCM 18302</strain>
    </source>
</reference>
<accession>A0ABP9NVS4</accession>
<dbReference type="RefSeq" id="WP_345610146.1">
    <property type="nucleotide sequence ID" value="NZ_BAABJO010000030.1"/>
</dbReference>
<evidence type="ECO:0000313" key="1">
    <source>
        <dbReference type="EMBL" id="GAA5134838.1"/>
    </source>
</evidence>